<evidence type="ECO:0000313" key="1">
    <source>
        <dbReference type="EMBL" id="RAH49072.1"/>
    </source>
</evidence>
<reference evidence="1" key="1">
    <citation type="submission" date="2018-02" db="EMBL/GenBank/DDBJ databases">
        <title>The genomes of Aspergillus section Nigri reveals drivers in fungal speciation.</title>
        <authorList>
            <consortium name="DOE Joint Genome Institute"/>
            <person name="Vesth T.C."/>
            <person name="Nybo J."/>
            <person name="Theobald S."/>
            <person name="Brandl J."/>
            <person name="Frisvad J.C."/>
            <person name="Nielsen K.F."/>
            <person name="Lyhne E.K."/>
            <person name="Kogle M.E."/>
            <person name="Kuo A."/>
            <person name="Riley R."/>
            <person name="Clum A."/>
            <person name="Nolan M."/>
            <person name="Lipzen A."/>
            <person name="Salamov A."/>
            <person name="Henrissat B."/>
            <person name="Wiebenga A."/>
            <person name="De vries R.P."/>
            <person name="Grigoriev I.V."/>
            <person name="Mortensen U.H."/>
            <person name="Andersen M.R."/>
            <person name="Baker S.E."/>
        </authorList>
    </citation>
    <scope>NUCLEOTIDE SEQUENCE</scope>
    <source>
        <strain evidence="1">CBS 621.78</strain>
    </source>
</reference>
<dbReference type="Proteomes" id="UP000249057">
    <property type="component" value="Unassembled WGS sequence"/>
</dbReference>
<sequence length="142" mass="15771">MFRRKSRSYLLDVVVAQGAAILELLTSEDETLLIRGDTLLILDLGLDVVDGVARLDVEGNGLTREGLDETMEFEKNHWSANCSLPLLEFPPPCHFPKVFPVSSPFFEIEWRCMALGSIRDGFKTFALGKTYICMAAVFVVAG</sequence>
<keyword evidence="2" id="KW-1185">Reference proteome</keyword>
<organism evidence="1 2">
    <name type="scientific">Aspergillus brunneoviolaceus CBS 621.78</name>
    <dbReference type="NCBI Taxonomy" id="1450534"/>
    <lineage>
        <taxon>Eukaryota</taxon>
        <taxon>Fungi</taxon>
        <taxon>Dikarya</taxon>
        <taxon>Ascomycota</taxon>
        <taxon>Pezizomycotina</taxon>
        <taxon>Eurotiomycetes</taxon>
        <taxon>Eurotiomycetidae</taxon>
        <taxon>Eurotiales</taxon>
        <taxon>Aspergillaceae</taxon>
        <taxon>Aspergillus</taxon>
        <taxon>Aspergillus subgen. Circumdati</taxon>
    </lineage>
</organism>
<proteinExistence type="predicted"/>
<gene>
    <name evidence="1" type="ORF">BO95DRAFT_439788</name>
</gene>
<accession>A0ACD1GIS3</accession>
<dbReference type="EMBL" id="KZ825320">
    <property type="protein sequence ID" value="RAH49072.1"/>
    <property type="molecule type" value="Genomic_DNA"/>
</dbReference>
<name>A0ACD1GIS3_9EURO</name>
<protein>
    <submittedName>
        <fullName evidence="1">Uncharacterized protein</fullName>
    </submittedName>
</protein>
<evidence type="ECO:0000313" key="2">
    <source>
        <dbReference type="Proteomes" id="UP000249057"/>
    </source>
</evidence>